<dbReference type="AlphaFoldDB" id="A0A816SMZ8"/>
<name>A0A816SMZ8_BRANA</name>
<accession>A0A816SMZ8</accession>
<dbReference type="Proteomes" id="UP001295469">
    <property type="component" value="Chromosome A06"/>
</dbReference>
<gene>
    <name evidence="1" type="ORF">DARMORV10_A06P40920.1</name>
</gene>
<evidence type="ECO:0000313" key="1">
    <source>
        <dbReference type="EMBL" id="CAF2090069.1"/>
    </source>
</evidence>
<dbReference type="EMBL" id="HG994360">
    <property type="protein sequence ID" value="CAF2090069.1"/>
    <property type="molecule type" value="Genomic_DNA"/>
</dbReference>
<sequence length="79" mass="8964">MCAGVVAAFAFGRYLDRYEFSRRLQDRPLAPAATLSFLLRLRPLCVNVFQVVNSAGYYVRASLNPNFANYLLWLLSTSK</sequence>
<organism evidence="1">
    <name type="scientific">Brassica napus</name>
    <name type="common">Rape</name>
    <dbReference type="NCBI Taxonomy" id="3708"/>
    <lineage>
        <taxon>Eukaryota</taxon>
        <taxon>Viridiplantae</taxon>
        <taxon>Streptophyta</taxon>
        <taxon>Embryophyta</taxon>
        <taxon>Tracheophyta</taxon>
        <taxon>Spermatophyta</taxon>
        <taxon>Magnoliopsida</taxon>
        <taxon>eudicotyledons</taxon>
        <taxon>Gunneridae</taxon>
        <taxon>Pentapetalae</taxon>
        <taxon>rosids</taxon>
        <taxon>malvids</taxon>
        <taxon>Brassicales</taxon>
        <taxon>Brassicaceae</taxon>
        <taxon>Brassiceae</taxon>
        <taxon>Brassica</taxon>
    </lineage>
</organism>
<protein>
    <submittedName>
        <fullName evidence="1">(rape) hypothetical protein</fullName>
    </submittedName>
</protein>
<reference evidence="1" key="1">
    <citation type="submission" date="2021-01" db="EMBL/GenBank/DDBJ databases">
        <authorList>
            <consortium name="Genoscope - CEA"/>
            <person name="William W."/>
        </authorList>
    </citation>
    <scope>NUCLEOTIDE SEQUENCE</scope>
</reference>
<proteinExistence type="predicted"/>